<feature type="region of interest" description="Disordered" evidence="1">
    <location>
        <begin position="250"/>
        <end position="303"/>
    </location>
</feature>
<evidence type="ECO:0000313" key="3">
    <source>
        <dbReference type="Proteomes" id="UP000007819"/>
    </source>
</evidence>
<dbReference type="RefSeq" id="XP_008187089.1">
    <property type="nucleotide sequence ID" value="XM_008188867.2"/>
</dbReference>
<protein>
    <submittedName>
        <fullName evidence="2">Uncharacterized protein</fullName>
    </submittedName>
</protein>
<sequence length="424" mass="45576">MAKDKKPDKNNGSKKGSVTCERTYVSDRCSRIANQETRRSPPSSPSTIRVIDLPSRHQRRGAVREKRTVSLDRPRPAHQRADNAYVETPFVDGAVPLQLQGAPTASCSSTPYGVSYSCADSNNTGLPVITFQGMRSSAEPPPRPGEGIIDEFPAYVPWKAEQRVQEDSLACNVCHKCRCANCQKLCKYPGMRVCGSLDVKSRCDEACVEATTVCVPCVQKTARCPASNAARAEANAARAQAAEAAAAAAATAADTDTDTDTDTAADTATADAKDTADATGTSDATDTATAKPEDGGGKPRTAPAASGKCRLRWMLYCFCCPCPYCAVDSEVECSTGCRGNVNVADCECVDWEALRQNNRRRVNAAAAAVAASRDRRRCRDYHYYITKMPNTANNTTAATADGQSAGTTTVRKRSRLRRLLRFLD</sequence>
<dbReference type="RefSeq" id="XP_016663192.1">
    <property type="nucleotide sequence ID" value="XM_016807703.1"/>
</dbReference>
<keyword evidence="3" id="KW-1185">Reference proteome</keyword>
<dbReference type="EnsemblMetazoa" id="XM_029485474.1">
    <property type="protein sequence ID" value="XP_029341334.1"/>
    <property type="gene ID" value="LOC100571913"/>
</dbReference>
<feature type="compositionally biased region" description="Low complexity" evidence="1">
    <location>
        <begin position="277"/>
        <end position="290"/>
    </location>
</feature>
<evidence type="ECO:0000313" key="2">
    <source>
        <dbReference type="EnsemblMetazoa" id="XP_016663192.1"/>
    </source>
</evidence>
<dbReference type="Proteomes" id="UP000007819">
    <property type="component" value="Chromosome X"/>
</dbReference>
<dbReference type="RefSeq" id="XP_003247269.1">
    <property type="nucleotide sequence ID" value="XM_003247221.3"/>
</dbReference>
<reference evidence="3" key="1">
    <citation type="submission" date="2010-06" db="EMBL/GenBank/DDBJ databases">
        <authorList>
            <person name="Jiang H."/>
            <person name="Abraham K."/>
            <person name="Ali S."/>
            <person name="Alsbrooks S.L."/>
            <person name="Anim B.N."/>
            <person name="Anosike U.S."/>
            <person name="Attaway T."/>
            <person name="Bandaranaike D.P."/>
            <person name="Battles P.K."/>
            <person name="Bell S.N."/>
            <person name="Bell A.V."/>
            <person name="Beltran B."/>
            <person name="Bickham C."/>
            <person name="Bustamante Y."/>
            <person name="Caleb T."/>
            <person name="Canada A."/>
            <person name="Cardenas V."/>
            <person name="Carter K."/>
            <person name="Chacko J."/>
            <person name="Chandrabose M.N."/>
            <person name="Chavez D."/>
            <person name="Chavez A."/>
            <person name="Chen L."/>
            <person name="Chu H.-S."/>
            <person name="Claassen K.J."/>
            <person name="Cockrell R."/>
            <person name="Collins M."/>
            <person name="Cooper J.A."/>
            <person name="Cree A."/>
            <person name="Curry S.M."/>
            <person name="Da Y."/>
            <person name="Dao M.D."/>
            <person name="Das B."/>
            <person name="Davila M.-L."/>
            <person name="Davy-Carroll L."/>
            <person name="Denson S."/>
            <person name="Dinh H."/>
            <person name="Ebong V.E."/>
            <person name="Edwards J.R."/>
            <person name="Egan A."/>
            <person name="El-Daye J."/>
            <person name="Escobedo L."/>
            <person name="Fernandez S."/>
            <person name="Fernando P.R."/>
            <person name="Flagg N."/>
            <person name="Forbes L.D."/>
            <person name="Fowler R.G."/>
            <person name="Fu Q."/>
            <person name="Gabisi R.A."/>
            <person name="Ganer J."/>
            <person name="Garbino Pronczuk A."/>
            <person name="Garcia R.M."/>
            <person name="Garner T."/>
            <person name="Garrett T.E."/>
            <person name="Gonzalez D.A."/>
            <person name="Hamid H."/>
            <person name="Hawkins E.S."/>
            <person name="Hirani K."/>
            <person name="Hogues M.E."/>
            <person name="Hollins B."/>
            <person name="Hsiao C.-H."/>
            <person name="Jabil R."/>
            <person name="James M.L."/>
            <person name="Jhangiani S.N."/>
            <person name="Johnson B."/>
            <person name="Johnson Q."/>
            <person name="Joshi V."/>
            <person name="Kalu J.B."/>
            <person name="Kam C."/>
            <person name="Kashfia A."/>
            <person name="Keebler J."/>
            <person name="Kisamo H."/>
            <person name="Kovar C.L."/>
            <person name="Lago L.A."/>
            <person name="Lai C.-Y."/>
            <person name="Laidlaw J."/>
            <person name="Lara F."/>
            <person name="Le T.-K."/>
            <person name="Lee S.L."/>
            <person name="Legall F.H."/>
            <person name="Lemon S.J."/>
            <person name="Lewis L.R."/>
            <person name="Li B."/>
            <person name="Liu Y."/>
            <person name="Liu Y.-S."/>
            <person name="Lopez J."/>
            <person name="Lozado R.J."/>
            <person name="Lu J."/>
            <person name="Madu R.C."/>
            <person name="Maheshwari M."/>
            <person name="Maheshwari R."/>
            <person name="Malloy K."/>
            <person name="Martinez E."/>
            <person name="Mathew T."/>
            <person name="Mercado I.C."/>
            <person name="Mercado C."/>
            <person name="Meyer B."/>
            <person name="Montgomery K."/>
            <person name="Morgan M.B."/>
            <person name="Munidasa M."/>
            <person name="Nazareth L.V."/>
            <person name="Nelson J."/>
            <person name="Ng B.M."/>
            <person name="Nguyen N.B."/>
            <person name="Nguyen P.Q."/>
            <person name="Nguyen T."/>
            <person name="Obregon M."/>
            <person name="Okwuonu G.O."/>
            <person name="Onwere C.G."/>
            <person name="Orozco G."/>
            <person name="Parra A."/>
            <person name="Patel S."/>
            <person name="Patil S."/>
            <person name="Perez A."/>
            <person name="Perez Y."/>
            <person name="Pham C."/>
            <person name="Primus E.L."/>
            <person name="Pu L.-L."/>
            <person name="Puazo M."/>
            <person name="Qin X."/>
            <person name="Quiroz J.B."/>
            <person name="Reese J."/>
            <person name="Richards S."/>
            <person name="Rives C.M."/>
            <person name="Robberts R."/>
            <person name="Ruiz S.J."/>
            <person name="Ruiz M.J."/>
            <person name="Santibanez J."/>
            <person name="Schneider B.W."/>
            <person name="Sisson I."/>
            <person name="Smith M."/>
            <person name="Sodergren E."/>
            <person name="Song X.-Z."/>
            <person name="Song B.B."/>
            <person name="Summersgill H."/>
            <person name="Thelus R."/>
            <person name="Thornton R.D."/>
            <person name="Trejos Z.Y."/>
            <person name="Usmani K."/>
            <person name="Vattathil S."/>
            <person name="Villasana D."/>
            <person name="Walker D.L."/>
            <person name="Wang S."/>
            <person name="Wang K."/>
            <person name="White C.S."/>
            <person name="Williams A.C."/>
            <person name="Williamson J."/>
            <person name="Wilson K."/>
            <person name="Woghiren I.O."/>
            <person name="Woodworth J.R."/>
            <person name="Worley K.C."/>
            <person name="Wright R.A."/>
            <person name="Wu W."/>
            <person name="Young L."/>
            <person name="Zhang L."/>
            <person name="Zhang J."/>
            <person name="Zhu Y."/>
            <person name="Muzny D.M."/>
            <person name="Weinstock G."/>
            <person name="Gibbs R.A."/>
        </authorList>
    </citation>
    <scope>NUCLEOTIDE SEQUENCE [LARGE SCALE GENOMIC DNA]</scope>
    <source>
        <strain evidence="3">LSR1</strain>
    </source>
</reference>
<reference evidence="2" key="2">
    <citation type="submission" date="2022-06" db="UniProtKB">
        <authorList>
            <consortium name="EnsemblMetazoa"/>
        </authorList>
    </citation>
    <scope>IDENTIFICATION</scope>
</reference>
<dbReference type="AlphaFoldDB" id="A0A8R2HBH1"/>
<feature type="compositionally biased region" description="Basic and acidic residues" evidence="1">
    <location>
        <begin position="62"/>
        <end position="80"/>
    </location>
</feature>
<dbReference type="EnsemblMetazoa" id="XM_003247221.4">
    <property type="protein sequence ID" value="XP_003247269.1"/>
    <property type="gene ID" value="LOC100571913"/>
</dbReference>
<feature type="region of interest" description="Disordered" evidence="1">
    <location>
        <begin position="31"/>
        <end position="80"/>
    </location>
</feature>
<dbReference type="EnsemblMetazoa" id="XM_008188867.3">
    <property type="protein sequence ID" value="XP_008187089.1"/>
    <property type="gene ID" value="LOC100571913"/>
</dbReference>
<dbReference type="EnsemblMetazoa" id="XM_016807703.2">
    <property type="protein sequence ID" value="XP_016663192.1"/>
    <property type="gene ID" value="LOC100571913"/>
</dbReference>
<dbReference type="GeneID" id="100571913"/>
<accession>A0A8R2HBH1</accession>
<proteinExistence type="predicted"/>
<organism evidence="2 3">
    <name type="scientific">Acyrthosiphon pisum</name>
    <name type="common">Pea aphid</name>
    <dbReference type="NCBI Taxonomy" id="7029"/>
    <lineage>
        <taxon>Eukaryota</taxon>
        <taxon>Metazoa</taxon>
        <taxon>Ecdysozoa</taxon>
        <taxon>Arthropoda</taxon>
        <taxon>Hexapoda</taxon>
        <taxon>Insecta</taxon>
        <taxon>Pterygota</taxon>
        <taxon>Neoptera</taxon>
        <taxon>Paraneoptera</taxon>
        <taxon>Hemiptera</taxon>
        <taxon>Sternorrhyncha</taxon>
        <taxon>Aphidomorpha</taxon>
        <taxon>Aphidoidea</taxon>
        <taxon>Aphididae</taxon>
        <taxon>Macrosiphini</taxon>
        <taxon>Acyrthosiphon</taxon>
    </lineage>
</organism>
<evidence type="ECO:0000256" key="1">
    <source>
        <dbReference type="SAM" id="MobiDB-lite"/>
    </source>
</evidence>
<feature type="region of interest" description="Disordered" evidence="1">
    <location>
        <begin position="1"/>
        <end position="20"/>
    </location>
</feature>
<name>A0A8R2HBH1_ACYPI</name>
<dbReference type="KEGG" id="api:100571913"/>
<feature type="compositionally biased region" description="Basic and acidic residues" evidence="1">
    <location>
        <begin position="1"/>
        <end position="11"/>
    </location>
</feature>
<dbReference type="OrthoDB" id="6628271at2759"/>